<evidence type="ECO:0000313" key="2">
    <source>
        <dbReference type="Proteomes" id="UP000515915"/>
    </source>
</evidence>
<reference evidence="1 2" key="1">
    <citation type="submission" date="2020-06" db="EMBL/GenBank/DDBJ databases">
        <authorList>
            <person name="Connerton I.F."/>
        </authorList>
    </citation>
    <scope>NUCLEOTIDE SEQUENCE [LARGE SCALE GENOMIC DNA]</scope>
</reference>
<name>A0A7G8AKH6_9CAUD</name>
<organism evidence="1 2">
    <name type="scientific">Bacillus phage 1_ICo-2020</name>
    <dbReference type="NCBI Taxonomy" id="2759272"/>
    <lineage>
        <taxon>Viruses</taxon>
        <taxon>Duplodnaviria</taxon>
        <taxon>Heunggongvirae</taxon>
        <taxon>Uroviricota</taxon>
        <taxon>Caudoviricetes</taxon>
        <taxon>Ehrlichviridae</taxon>
        <taxon>Suttonboningtonvirus</taxon>
        <taxon>Suttonboningtonvirus sv1ICo2020</taxon>
    </lineage>
</organism>
<accession>A0A7G8AKH6</accession>
<sequence>MVHIWTNRYHSNINRVAKGEEEQMIKCNHCSSPIGRLQESPELHVIGEIAISVICHKCKEWTTEKLYEYDAHRITDTVVDRGNTTEIYRRKG</sequence>
<dbReference type="Proteomes" id="UP000515915">
    <property type="component" value="Segment"/>
</dbReference>
<keyword evidence="2" id="KW-1185">Reference proteome</keyword>
<dbReference type="EMBL" id="MT700412">
    <property type="protein sequence ID" value="QNI20421.1"/>
    <property type="molecule type" value="Genomic_DNA"/>
</dbReference>
<evidence type="ECO:0000313" key="1">
    <source>
        <dbReference type="EMBL" id="QNI20421.1"/>
    </source>
</evidence>
<protein>
    <submittedName>
        <fullName evidence="1">Uncharacterized protein</fullName>
    </submittedName>
</protein>
<proteinExistence type="predicted"/>